<feature type="transmembrane region" description="Helical" evidence="5">
    <location>
        <begin position="281"/>
        <end position="304"/>
    </location>
</feature>
<keyword evidence="5" id="KW-0812">Transmembrane</keyword>
<dbReference type="CDD" id="cd06225">
    <property type="entry name" value="HAMP"/>
    <property type="match status" value="1"/>
</dbReference>
<evidence type="ECO:0000256" key="2">
    <source>
        <dbReference type="ARBA" id="ARBA00022553"/>
    </source>
</evidence>
<feature type="transmembrane region" description="Helical" evidence="5">
    <location>
        <begin position="20"/>
        <end position="38"/>
    </location>
</feature>
<proteinExistence type="predicted"/>
<dbReference type="PANTHER" id="PTHR34220:SF7">
    <property type="entry name" value="SENSOR HISTIDINE KINASE YPDA"/>
    <property type="match status" value="1"/>
</dbReference>
<keyword evidence="8" id="KW-1185">Reference proteome</keyword>
<organism evidence="7 8">
    <name type="scientific">Clostridium sardiniense</name>
    <name type="common">Clostridium absonum</name>
    <dbReference type="NCBI Taxonomy" id="29369"/>
    <lineage>
        <taxon>Bacteria</taxon>
        <taxon>Bacillati</taxon>
        <taxon>Bacillota</taxon>
        <taxon>Clostridia</taxon>
        <taxon>Eubacteriales</taxon>
        <taxon>Clostridiaceae</taxon>
        <taxon>Clostridium</taxon>
    </lineage>
</organism>
<keyword evidence="5" id="KW-1133">Transmembrane helix</keyword>
<dbReference type="SUPFAM" id="SSF158472">
    <property type="entry name" value="HAMP domain-like"/>
    <property type="match status" value="1"/>
</dbReference>
<keyword evidence="2" id="KW-0597">Phosphoprotein</keyword>
<evidence type="ECO:0000313" key="7">
    <source>
        <dbReference type="EMBL" id="MBY0756117.1"/>
    </source>
</evidence>
<evidence type="ECO:0000259" key="6">
    <source>
        <dbReference type="PROSITE" id="PS50885"/>
    </source>
</evidence>
<comment type="caution">
    <text evidence="7">The sequence shown here is derived from an EMBL/GenBank/DDBJ whole genome shotgun (WGS) entry which is preliminary data.</text>
</comment>
<evidence type="ECO:0000256" key="5">
    <source>
        <dbReference type="SAM" id="Phobius"/>
    </source>
</evidence>
<comment type="subcellular location">
    <subcellularLocation>
        <location evidence="1">Membrane</location>
    </subcellularLocation>
</comment>
<dbReference type="Gene3D" id="3.30.565.10">
    <property type="entry name" value="Histidine kinase-like ATPase, C-terminal domain"/>
    <property type="match status" value="1"/>
</dbReference>
<dbReference type="EMBL" id="JAIKTU010000009">
    <property type="protein sequence ID" value="MBY0756117.1"/>
    <property type="molecule type" value="Genomic_DNA"/>
</dbReference>
<evidence type="ECO:0000256" key="4">
    <source>
        <dbReference type="ARBA" id="ARBA00022777"/>
    </source>
</evidence>
<dbReference type="InterPro" id="IPR010559">
    <property type="entry name" value="Sig_transdc_His_kin_internal"/>
</dbReference>
<keyword evidence="5" id="KW-0472">Membrane</keyword>
<dbReference type="Pfam" id="PF02518">
    <property type="entry name" value="HATPase_c"/>
    <property type="match status" value="1"/>
</dbReference>
<dbReference type="InterPro" id="IPR003660">
    <property type="entry name" value="HAMP_dom"/>
</dbReference>
<dbReference type="PROSITE" id="PS50885">
    <property type="entry name" value="HAMP"/>
    <property type="match status" value="1"/>
</dbReference>
<dbReference type="Proteomes" id="UP001299068">
    <property type="component" value="Unassembled WGS sequence"/>
</dbReference>
<sequence length="573" mass="65848">MGKFKRNIIRSIGIKKRLIFGFLIIPIISMIVIFFIGYKESNKIIKENIDNYSNEMLNIVEENINLNIGKFEQQLDEVLLSPLIYEGLNKSKIMSSTEEYNFANRMNEFLYSKLHLLSSAGEVEILTNDLSILYTQGFKYFKKEDVLKYSAIAQEIPGRTIWFHTQIDGQGAISMSRAIRDPLTKVVNGYIFVALNEKAFGGSFLNVNLDNSASIIVLNERNEYLFGQQKFPYKKIIDLNGDKTIIDSSRYIGNYKDVSKVGWKVVNLVPYESFLDRIRGVLVTLLIYMLTFIALTIILSNYIYKSIYNPINNLVKGMDRAISGCIDANLEDDSNDEIGRLSKQFNGLISKINSLLDEIKYEQELKRESEIKMLQAQINPHFLFNTLNTLKWIAVMNEDTSVSNGLGALAKLLRNTIVDSNEFVTIREEIDNIKSYIVIQKLRYGDSFEVDYHIEEEFYNYKIIKFILQPIIENSILHGFDEDKDNQKIDIIISERNNILEILIKDNGKGFNQHKHKEKKEGKLSGVGYKNVCERIKLTYGKEYTVELKSEIDKGTEVKIMLPVNKDGGELNA</sequence>
<accession>A0ABS7KZP8</accession>
<evidence type="ECO:0000313" key="8">
    <source>
        <dbReference type="Proteomes" id="UP001299068"/>
    </source>
</evidence>
<evidence type="ECO:0000256" key="3">
    <source>
        <dbReference type="ARBA" id="ARBA00022679"/>
    </source>
</evidence>
<dbReference type="GO" id="GO:0016301">
    <property type="term" value="F:kinase activity"/>
    <property type="evidence" value="ECO:0007669"/>
    <property type="project" value="UniProtKB-KW"/>
</dbReference>
<reference evidence="7 8" key="1">
    <citation type="journal article" date="2021" name="Cell Host Microbe">
        <title>in vivo commensal control of Clostridioides difficile virulence.</title>
        <authorList>
            <person name="Girinathan B.P."/>
            <person name="Dibenedetto N."/>
            <person name="Worley J.N."/>
            <person name="Peltier J."/>
            <person name="Arrieta-Ortiz M.L."/>
            <person name="Rupa Christinal Immanuel S."/>
            <person name="Lavin R."/>
            <person name="Delaney M.L."/>
            <person name="Cummins C."/>
            <person name="Hoffmann M."/>
            <person name="Luo Y."/>
            <person name="Gonzalez-Escalona N."/>
            <person name="Allard M."/>
            <person name="Onderdonk A.B."/>
            <person name="Gerber G.K."/>
            <person name="Sonenshein A.L."/>
            <person name="Baliga N."/>
            <person name="Dupuy B."/>
            <person name="Bry L."/>
        </authorList>
    </citation>
    <scope>NUCLEOTIDE SEQUENCE [LARGE SCALE GENOMIC DNA]</scope>
    <source>
        <strain evidence="7 8">DSM 599</strain>
    </source>
</reference>
<dbReference type="RefSeq" id="WP_221861408.1">
    <property type="nucleotide sequence ID" value="NZ_JAIKTU010000009.1"/>
</dbReference>
<dbReference type="InterPro" id="IPR050640">
    <property type="entry name" value="Bact_2-comp_sensor_kinase"/>
</dbReference>
<protein>
    <submittedName>
        <fullName evidence="7">Sensor histidine kinase</fullName>
    </submittedName>
</protein>
<evidence type="ECO:0000256" key="1">
    <source>
        <dbReference type="ARBA" id="ARBA00004370"/>
    </source>
</evidence>
<dbReference type="InterPro" id="IPR003594">
    <property type="entry name" value="HATPase_dom"/>
</dbReference>
<dbReference type="PANTHER" id="PTHR34220">
    <property type="entry name" value="SENSOR HISTIDINE KINASE YPDA"/>
    <property type="match status" value="1"/>
</dbReference>
<name>A0ABS7KZP8_CLOSR</name>
<dbReference type="Pfam" id="PF06580">
    <property type="entry name" value="His_kinase"/>
    <property type="match status" value="1"/>
</dbReference>
<keyword evidence="4 7" id="KW-0418">Kinase</keyword>
<dbReference type="SUPFAM" id="SSF55874">
    <property type="entry name" value="ATPase domain of HSP90 chaperone/DNA topoisomerase II/histidine kinase"/>
    <property type="match status" value="1"/>
</dbReference>
<keyword evidence="3" id="KW-0808">Transferase</keyword>
<dbReference type="InterPro" id="IPR036890">
    <property type="entry name" value="HATPase_C_sf"/>
</dbReference>
<dbReference type="Gene3D" id="6.10.340.10">
    <property type="match status" value="1"/>
</dbReference>
<feature type="domain" description="HAMP" evidence="6">
    <location>
        <begin position="305"/>
        <end position="357"/>
    </location>
</feature>
<gene>
    <name evidence="7" type="ORF">K5V21_11750</name>
</gene>